<organismHost>
    <name type="scientific">Ornithodoros moubata</name>
    <name type="common">Soft tick</name>
    <name type="synonym">Argasid tick</name>
    <dbReference type="NCBI Taxonomy" id="6938"/>
</organismHost>
<organismHost>
    <name type="scientific">Phacochoerus aethiopicus</name>
    <name type="common">Warthog</name>
    <dbReference type="NCBI Taxonomy" id="85517"/>
</organismHost>
<evidence type="ECO:0000313" key="2">
    <source>
        <dbReference type="Proteomes" id="UP000321214"/>
    </source>
</evidence>
<reference evidence="2" key="1">
    <citation type="submission" date="2019-07" db="EMBL/GenBank/DDBJ databases">
        <title>Complete genome sequence of virulent African swine fever virus isolated from a domestic pig in Ukraine.</title>
        <authorList>
            <person name="Kovalenko G."/>
            <person name="Ducluzeau A.-L."/>
            <person name="Ishchenko L."/>
            <person name="Sushko M."/>
            <person name="Sapachova M."/>
            <person name="Rudova N."/>
            <person name="Solodiankin O."/>
            <person name="Gerilovych A."/>
            <person name="Dagdag R."/>
            <person name="Redlinger M."/>
            <person name="Bezymennyi M."/>
            <person name="Frant M."/>
            <person name="Lange C.E."/>
            <person name="Dubchak I."/>
            <person name="Mezhenskyii A."/>
            <person name="Nychyk S."/>
            <person name="Bortz E."/>
            <person name="Drown D.M."/>
        </authorList>
    </citation>
    <scope>NUCLEOTIDE SEQUENCE [LARGE SCALE GENOMIC DNA]</scope>
</reference>
<dbReference type="Proteomes" id="UP000321214">
    <property type="component" value="Segment"/>
</dbReference>
<organismHost>
    <name type="scientific">Phacochoerus africanus</name>
    <name type="common">Warthog</name>
    <dbReference type="NCBI Taxonomy" id="41426"/>
</organismHost>
<proteinExistence type="predicted"/>
<organismHost>
    <name type="scientific">Sus scrofa</name>
    <name type="common">Pig</name>
    <dbReference type="NCBI Taxonomy" id="9823"/>
</organismHost>
<organismHost>
    <name type="scientific">Potamochoerus larvatus</name>
    <name type="common">Bushpig</name>
    <dbReference type="NCBI Taxonomy" id="273792"/>
</organismHost>
<sequence>MMSSIYSRVNNIDMLKTLYHKLPIDIQQKENKNIAKVECLKAEQTDQKKEEKITSLYQQLLKKNYYTEHSYV</sequence>
<gene>
    <name evidence="1" type="primary">B354L_3</name>
    <name evidence="1" type="ORF">ASFV_Kyiv_2016_131_00124</name>
</gene>
<organism evidence="1 2">
    <name type="scientific">African swine fever virus</name>
    <name type="common">ASFV</name>
    <dbReference type="NCBI Taxonomy" id="10497"/>
    <lineage>
        <taxon>Viruses</taxon>
        <taxon>Varidnaviria</taxon>
        <taxon>Bamfordvirae</taxon>
        <taxon>Nucleocytoviricota</taxon>
        <taxon>Pokkesviricetes</taxon>
        <taxon>Asfuvirales</taxon>
        <taxon>Asfarviridae</taxon>
        <taxon>Asfivirus</taxon>
        <taxon>Asfivirus haemorrhagiae</taxon>
    </lineage>
</organism>
<organismHost>
    <name type="scientific">Ornithodoros</name>
    <name type="common">relapsing fever ticks</name>
    <dbReference type="NCBI Taxonomy" id="6937"/>
</organismHost>
<name>A0A5B8XAU0_ASF</name>
<protein>
    <submittedName>
        <fullName evidence="1">B354L</fullName>
    </submittedName>
</protein>
<evidence type="ECO:0000313" key="1">
    <source>
        <dbReference type="EMBL" id="QED21660.1"/>
    </source>
</evidence>
<dbReference type="EMBL" id="MN194591">
    <property type="protein sequence ID" value="QED21660.1"/>
    <property type="molecule type" value="Genomic_DNA"/>
</dbReference>
<accession>A0A5B8XAU0</accession>